<keyword evidence="3" id="KW-1185">Reference proteome</keyword>
<dbReference type="Proteomes" id="UP000735302">
    <property type="component" value="Unassembled WGS sequence"/>
</dbReference>
<comment type="caution">
    <text evidence="2">The sequence shown here is derived from an EMBL/GenBank/DDBJ whole genome shotgun (WGS) entry which is preliminary data.</text>
</comment>
<proteinExistence type="predicted"/>
<gene>
    <name evidence="2" type="ORF">PoB_001385100</name>
</gene>
<dbReference type="EMBL" id="BLXT01001713">
    <property type="protein sequence ID" value="GFN87345.1"/>
    <property type="molecule type" value="Genomic_DNA"/>
</dbReference>
<feature type="region of interest" description="Disordered" evidence="1">
    <location>
        <begin position="83"/>
        <end position="113"/>
    </location>
</feature>
<accession>A0AAV3YV82</accession>
<evidence type="ECO:0000256" key="1">
    <source>
        <dbReference type="SAM" id="MobiDB-lite"/>
    </source>
</evidence>
<evidence type="ECO:0000313" key="3">
    <source>
        <dbReference type="Proteomes" id="UP000735302"/>
    </source>
</evidence>
<name>A0AAV3YV82_9GAST</name>
<sequence>MSVTAQDGQESGPIATAGANPSRESGGSPGRAVGNHPRGPGFDSQSGPNQISLLLCVQPALNGFQKMEKENLDKLRKPTKFGKVIKGYRGSSGSSGRAVRHHPRGQGFDSQSGPSQIFIAPLCLSNT</sequence>
<feature type="region of interest" description="Disordered" evidence="1">
    <location>
        <begin position="1"/>
        <end position="49"/>
    </location>
</feature>
<dbReference type="AlphaFoldDB" id="A0AAV3YV82"/>
<reference evidence="2 3" key="1">
    <citation type="journal article" date="2021" name="Elife">
        <title>Chloroplast acquisition without the gene transfer in kleptoplastic sea slugs, Plakobranchus ocellatus.</title>
        <authorList>
            <person name="Maeda T."/>
            <person name="Takahashi S."/>
            <person name="Yoshida T."/>
            <person name="Shimamura S."/>
            <person name="Takaki Y."/>
            <person name="Nagai Y."/>
            <person name="Toyoda A."/>
            <person name="Suzuki Y."/>
            <person name="Arimoto A."/>
            <person name="Ishii H."/>
            <person name="Satoh N."/>
            <person name="Nishiyama T."/>
            <person name="Hasebe M."/>
            <person name="Maruyama T."/>
            <person name="Minagawa J."/>
            <person name="Obokata J."/>
            <person name="Shigenobu S."/>
        </authorList>
    </citation>
    <scope>NUCLEOTIDE SEQUENCE [LARGE SCALE GENOMIC DNA]</scope>
</reference>
<organism evidence="2 3">
    <name type="scientific">Plakobranchus ocellatus</name>
    <dbReference type="NCBI Taxonomy" id="259542"/>
    <lineage>
        <taxon>Eukaryota</taxon>
        <taxon>Metazoa</taxon>
        <taxon>Spiralia</taxon>
        <taxon>Lophotrochozoa</taxon>
        <taxon>Mollusca</taxon>
        <taxon>Gastropoda</taxon>
        <taxon>Heterobranchia</taxon>
        <taxon>Euthyneura</taxon>
        <taxon>Panpulmonata</taxon>
        <taxon>Sacoglossa</taxon>
        <taxon>Placobranchoidea</taxon>
        <taxon>Plakobranchidae</taxon>
        <taxon>Plakobranchus</taxon>
    </lineage>
</organism>
<evidence type="ECO:0000313" key="2">
    <source>
        <dbReference type="EMBL" id="GFN87345.1"/>
    </source>
</evidence>
<protein>
    <submittedName>
        <fullName evidence="2">Uncharacterized protein</fullName>
    </submittedName>
</protein>
<feature type="compositionally biased region" description="Low complexity" evidence="1">
    <location>
        <begin position="87"/>
        <end position="97"/>
    </location>
</feature>